<reference evidence="2 3" key="1">
    <citation type="submission" date="2024-09" db="EMBL/GenBank/DDBJ databases">
        <title>Rethinking Asexuality: The Enigmatic Case of Functional Sexual Genes in Lepraria (Stereocaulaceae).</title>
        <authorList>
            <person name="Doellman M."/>
            <person name="Sun Y."/>
            <person name="Barcenas-Pena A."/>
            <person name="Lumbsch H.T."/>
            <person name="Grewe F."/>
        </authorList>
    </citation>
    <scope>NUCLEOTIDE SEQUENCE [LARGE SCALE GENOMIC DNA]</scope>
    <source>
        <strain evidence="2 3">Grewe 0041</strain>
    </source>
</reference>
<comment type="caution">
    <text evidence="2">The sequence shown here is derived from an EMBL/GenBank/DDBJ whole genome shotgun (WGS) entry which is preliminary data.</text>
</comment>
<evidence type="ECO:0000313" key="2">
    <source>
        <dbReference type="EMBL" id="KAL2057109.1"/>
    </source>
</evidence>
<organism evidence="2 3">
    <name type="scientific">Lepraria finkii</name>
    <dbReference type="NCBI Taxonomy" id="1340010"/>
    <lineage>
        <taxon>Eukaryota</taxon>
        <taxon>Fungi</taxon>
        <taxon>Dikarya</taxon>
        <taxon>Ascomycota</taxon>
        <taxon>Pezizomycotina</taxon>
        <taxon>Lecanoromycetes</taxon>
        <taxon>OSLEUM clade</taxon>
        <taxon>Lecanoromycetidae</taxon>
        <taxon>Lecanorales</taxon>
        <taxon>Lecanorineae</taxon>
        <taxon>Stereocaulaceae</taxon>
        <taxon>Lepraria</taxon>
    </lineage>
</organism>
<evidence type="ECO:0000256" key="1">
    <source>
        <dbReference type="SAM" id="MobiDB-lite"/>
    </source>
</evidence>
<feature type="region of interest" description="Disordered" evidence="1">
    <location>
        <begin position="321"/>
        <end position="396"/>
    </location>
</feature>
<dbReference type="Proteomes" id="UP001590951">
    <property type="component" value="Unassembled WGS sequence"/>
</dbReference>
<feature type="region of interest" description="Disordered" evidence="1">
    <location>
        <begin position="267"/>
        <end position="304"/>
    </location>
</feature>
<proteinExistence type="predicted"/>
<keyword evidence="3" id="KW-1185">Reference proteome</keyword>
<evidence type="ECO:0000313" key="3">
    <source>
        <dbReference type="Proteomes" id="UP001590951"/>
    </source>
</evidence>
<sequence>MAPREDLGVQYAKNMAHFGCGVAIFQPVSACDMRPPCVGYIDGNNRWNFIANIDWTKDNGELQGNDCRADADEGGYQPLERKPMKMEQLGIEWRPRTSIGVRQWTVDANGQTPNIGLPLGADAHIKYKSNTSFGAVLIAQKPITLISYNDETLFISWLRTNRARLSFLHGRQLRRHGLWLVTRTYTTPRASINAWDSKDKEATMSVKAKANMMGELGGDLEWAEKGSDKDWSHYSGNDKGETVVVFFDGIEVPSYRWWWENVKAKVGGGDASRQGSPNRGQSAERRSESAPEQGHFNGNGKQHPEEYGLLAEDLWGSQTPLRRGSLLNEQRNERSLSRGRRTQSRKSEKPARNISTPTRLSKYLAYEPENPSTSPVAGARAPTPNGKSAATPPSSQ</sequence>
<accession>A0ABR4BK15</accession>
<protein>
    <submittedName>
        <fullName evidence="2">Uncharacterized protein</fullName>
    </submittedName>
</protein>
<dbReference type="EMBL" id="JBHFEH010000006">
    <property type="protein sequence ID" value="KAL2057109.1"/>
    <property type="molecule type" value="Genomic_DNA"/>
</dbReference>
<name>A0ABR4BK15_9LECA</name>
<feature type="compositionally biased region" description="Polar residues" evidence="1">
    <location>
        <begin position="385"/>
        <end position="396"/>
    </location>
</feature>
<gene>
    <name evidence="2" type="ORF">ABVK25_002848</name>
</gene>